<dbReference type="AlphaFoldDB" id="A0AAV3YQJ6"/>
<feature type="compositionally biased region" description="Basic and acidic residues" evidence="1">
    <location>
        <begin position="86"/>
        <end position="100"/>
    </location>
</feature>
<accession>A0AAV3YQJ6</accession>
<sequence length="355" mass="38435">MKTFSKHIFHISHKKGSAKKYGGAFASQTLSVLPGVSASIPSLKHLPVDSIVESGVQKAPSQWLGQANDAQSGESQGAVSVSNRKINGDDKRQNVGEKQEPSVLGVGDTAGNDDDVRKSHIGIDDVDNGGNEILSSNFDILEAQGDIEASLDKQDEDIHQEHLLQVFSKRDRFFDTHLSRLPKDMHSSRNVDISENIQPANYSRGPHTSGLLEDVEGNTYVDDGLDVEDEKADWSPLVLLINSPSLFEKLTLVLSPVNEFLSPGFVIQHVRGNTTWLEEGLGAGAGLEGVDCYYTGRVLEALAESHVALSVCDGVVSTLFMTPSCPVAQTANVRMNSPLPVHRLVTLPVHRLVTL</sequence>
<evidence type="ECO:0000313" key="3">
    <source>
        <dbReference type="Proteomes" id="UP000735302"/>
    </source>
</evidence>
<reference evidence="2 3" key="1">
    <citation type="journal article" date="2021" name="Elife">
        <title>Chloroplast acquisition without the gene transfer in kleptoplastic sea slugs, Plakobranchus ocellatus.</title>
        <authorList>
            <person name="Maeda T."/>
            <person name="Takahashi S."/>
            <person name="Yoshida T."/>
            <person name="Shimamura S."/>
            <person name="Takaki Y."/>
            <person name="Nagai Y."/>
            <person name="Toyoda A."/>
            <person name="Suzuki Y."/>
            <person name="Arimoto A."/>
            <person name="Ishii H."/>
            <person name="Satoh N."/>
            <person name="Nishiyama T."/>
            <person name="Hasebe M."/>
            <person name="Maruyama T."/>
            <person name="Minagawa J."/>
            <person name="Obokata J."/>
            <person name="Shigenobu S."/>
        </authorList>
    </citation>
    <scope>NUCLEOTIDE SEQUENCE [LARGE SCALE GENOMIC DNA]</scope>
</reference>
<organism evidence="2 3">
    <name type="scientific">Plakobranchus ocellatus</name>
    <dbReference type="NCBI Taxonomy" id="259542"/>
    <lineage>
        <taxon>Eukaryota</taxon>
        <taxon>Metazoa</taxon>
        <taxon>Spiralia</taxon>
        <taxon>Lophotrochozoa</taxon>
        <taxon>Mollusca</taxon>
        <taxon>Gastropoda</taxon>
        <taxon>Heterobranchia</taxon>
        <taxon>Euthyneura</taxon>
        <taxon>Panpulmonata</taxon>
        <taxon>Sacoglossa</taxon>
        <taxon>Placobranchoidea</taxon>
        <taxon>Plakobranchidae</taxon>
        <taxon>Plakobranchus</taxon>
    </lineage>
</organism>
<feature type="compositionally biased region" description="Polar residues" evidence="1">
    <location>
        <begin position="62"/>
        <end position="85"/>
    </location>
</feature>
<dbReference type="EMBL" id="BLXT01001295">
    <property type="protein sequence ID" value="GFN84323.1"/>
    <property type="molecule type" value="Genomic_DNA"/>
</dbReference>
<protein>
    <recommendedName>
        <fullName evidence="4">Peptidase M12B propeptide domain-containing protein</fullName>
    </recommendedName>
</protein>
<comment type="caution">
    <text evidence="2">The sequence shown here is derived from an EMBL/GenBank/DDBJ whole genome shotgun (WGS) entry which is preliminary data.</text>
</comment>
<gene>
    <name evidence="2" type="ORF">PoB_001082900</name>
</gene>
<proteinExistence type="predicted"/>
<dbReference type="Proteomes" id="UP000735302">
    <property type="component" value="Unassembled WGS sequence"/>
</dbReference>
<name>A0AAV3YQJ6_9GAST</name>
<keyword evidence="3" id="KW-1185">Reference proteome</keyword>
<evidence type="ECO:0008006" key="4">
    <source>
        <dbReference type="Google" id="ProtNLM"/>
    </source>
</evidence>
<evidence type="ECO:0000313" key="2">
    <source>
        <dbReference type="EMBL" id="GFN84323.1"/>
    </source>
</evidence>
<evidence type="ECO:0000256" key="1">
    <source>
        <dbReference type="SAM" id="MobiDB-lite"/>
    </source>
</evidence>
<feature type="region of interest" description="Disordered" evidence="1">
    <location>
        <begin position="62"/>
        <end position="117"/>
    </location>
</feature>